<dbReference type="AlphaFoldDB" id="A0AAW1TFZ2"/>
<gene>
    <name evidence="1" type="ORF">WJX84_004966</name>
</gene>
<organism evidence="1 2">
    <name type="scientific">Apatococcus fuscideae</name>
    <dbReference type="NCBI Taxonomy" id="2026836"/>
    <lineage>
        <taxon>Eukaryota</taxon>
        <taxon>Viridiplantae</taxon>
        <taxon>Chlorophyta</taxon>
        <taxon>core chlorophytes</taxon>
        <taxon>Trebouxiophyceae</taxon>
        <taxon>Chlorellales</taxon>
        <taxon>Chlorellaceae</taxon>
        <taxon>Apatococcus</taxon>
    </lineage>
</organism>
<protein>
    <recommendedName>
        <fullName evidence="3">Transposase</fullName>
    </recommendedName>
</protein>
<sequence length="129" mass="14258">MLCTTETGAQVSSCWTFKFLSRSLKWEPFSRRRRTQGSAADRAAIVKPRGQAVLTRILPARDQNHLELKYSTCRARQTEVDGGGTTEDTITRLWRRFKPSSAFVKPNPGAVHIEDPKGLAGCPPICVGG</sequence>
<accession>A0AAW1TFZ2</accession>
<dbReference type="Proteomes" id="UP001485043">
    <property type="component" value="Unassembled WGS sequence"/>
</dbReference>
<reference evidence="1 2" key="1">
    <citation type="journal article" date="2024" name="Nat. Commun.">
        <title>Phylogenomics reveals the evolutionary origins of lichenization in chlorophyte algae.</title>
        <authorList>
            <person name="Puginier C."/>
            <person name="Libourel C."/>
            <person name="Otte J."/>
            <person name="Skaloud P."/>
            <person name="Haon M."/>
            <person name="Grisel S."/>
            <person name="Petersen M."/>
            <person name="Berrin J.G."/>
            <person name="Delaux P.M."/>
            <person name="Dal Grande F."/>
            <person name="Keller J."/>
        </authorList>
    </citation>
    <scope>NUCLEOTIDE SEQUENCE [LARGE SCALE GENOMIC DNA]</scope>
    <source>
        <strain evidence="1 2">SAG 2523</strain>
    </source>
</reference>
<evidence type="ECO:0008006" key="3">
    <source>
        <dbReference type="Google" id="ProtNLM"/>
    </source>
</evidence>
<evidence type="ECO:0000313" key="2">
    <source>
        <dbReference type="Proteomes" id="UP001485043"/>
    </source>
</evidence>
<evidence type="ECO:0000313" key="1">
    <source>
        <dbReference type="EMBL" id="KAK9867892.1"/>
    </source>
</evidence>
<keyword evidence="2" id="KW-1185">Reference proteome</keyword>
<comment type="caution">
    <text evidence="1">The sequence shown here is derived from an EMBL/GenBank/DDBJ whole genome shotgun (WGS) entry which is preliminary data.</text>
</comment>
<dbReference type="EMBL" id="JALJOV010000057">
    <property type="protein sequence ID" value="KAK9867892.1"/>
    <property type="molecule type" value="Genomic_DNA"/>
</dbReference>
<proteinExistence type="predicted"/>
<name>A0AAW1TFZ2_9CHLO</name>